<name>A0A941CZX3_9CAUL</name>
<reference evidence="2" key="1">
    <citation type="submission" date="2021-04" db="EMBL/GenBank/DDBJ databases">
        <title>Draft genome assembly of strain Phenylobacterium sp. 20VBR1 using MiniION and Illumina platforms.</title>
        <authorList>
            <person name="Thomas F.A."/>
            <person name="Krishnan K.P."/>
            <person name="Sinha R.K."/>
        </authorList>
    </citation>
    <scope>NUCLEOTIDE SEQUENCE</scope>
    <source>
        <strain evidence="2">20VBR1</strain>
    </source>
</reference>
<dbReference type="EMBL" id="JAGSGD010000001">
    <property type="protein sequence ID" value="MBR7618914.1"/>
    <property type="molecule type" value="Genomic_DNA"/>
</dbReference>
<protein>
    <submittedName>
        <fullName evidence="2">Uncharacterized protein</fullName>
    </submittedName>
</protein>
<dbReference type="Proteomes" id="UP000622580">
    <property type="component" value="Unassembled WGS sequence"/>
</dbReference>
<gene>
    <name evidence="2" type="ORF">JKL49_05885</name>
</gene>
<feature type="compositionally biased region" description="Polar residues" evidence="1">
    <location>
        <begin position="1"/>
        <end position="11"/>
    </location>
</feature>
<feature type="region of interest" description="Disordered" evidence="1">
    <location>
        <begin position="1"/>
        <end position="30"/>
    </location>
</feature>
<proteinExistence type="predicted"/>
<evidence type="ECO:0000313" key="3">
    <source>
        <dbReference type="Proteomes" id="UP000622580"/>
    </source>
</evidence>
<feature type="compositionally biased region" description="Low complexity" evidence="1">
    <location>
        <begin position="15"/>
        <end position="30"/>
    </location>
</feature>
<keyword evidence="3" id="KW-1185">Reference proteome</keyword>
<dbReference type="RefSeq" id="WP_215338948.1">
    <property type="nucleotide sequence ID" value="NZ_JAGSGD010000001.1"/>
</dbReference>
<evidence type="ECO:0000313" key="2">
    <source>
        <dbReference type="EMBL" id="MBR7618914.1"/>
    </source>
</evidence>
<evidence type="ECO:0000256" key="1">
    <source>
        <dbReference type="SAM" id="MobiDB-lite"/>
    </source>
</evidence>
<comment type="caution">
    <text evidence="2">The sequence shown here is derived from an EMBL/GenBank/DDBJ whole genome shotgun (WGS) entry which is preliminary data.</text>
</comment>
<organism evidence="2 3">
    <name type="scientific">Phenylobacterium glaciei</name>
    <dbReference type="NCBI Taxonomy" id="2803784"/>
    <lineage>
        <taxon>Bacteria</taxon>
        <taxon>Pseudomonadati</taxon>
        <taxon>Pseudomonadota</taxon>
        <taxon>Alphaproteobacteria</taxon>
        <taxon>Caulobacterales</taxon>
        <taxon>Caulobacteraceae</taxon>
        <taxon>Phenylobacterium</taxon>
    </lineage>
</organism>
<sequence>MKTSAETSETLSAGGKSAKLPASSLSLSGGNLISTQTKASIWGQK</sequence>
<dbReference type="AlphaFoldDB" id="A0A941CZX3"/>
<accession>A0A941CZX3</accession>